<dbReference type="Proteomes" id="UP000663880">
    <property type="component" value="Unassembled WGS sequence"/>
</dbReference>
<sequence>MCYFAAGYSARSRRHRLLVYDKVTARHRRRVIVFRLHLEFAILPGRLAKSGTAFDFHVLPLRGRVYAWCDVPATRVNCLPPFLLPRGLSGRHPVP</sequence>
<accession>A0A821QH25</accession>
<evidence type="ECO:0000313" key="1">
    <source>
        <dbReference type="EMBL" id="CAF4821267.1"/>
    </source>
</evidence>
<protein>
    <submittedName>
        <fullName evidence="1">Uncharacterized protein</fullName>
    </submittedName>
</protein>
<dbReference type="AlphaFoldDB" id="A0A821QH25"/>
<comment type="caution">
    <text evidence="1">The sequence shown here is derived from an EMBL/GenBank/DDBJ whole genome shotgun (WGS) entry which is preliminary data.</text>
</comment>
<keyword evidence="2" id="KW-1185">Reference proteome</keyword>
<evidence type="ECO:0000313" key="2">
    <source>
        <dbReference type="Proteomes" id="UP000663880"/>
    </source>
</evidence>
<organism evidence="1 2">
    <name type="scientific">Pieris macdunnoughi</name>
    <dbReference type="NCBI Taxonomy" id="345717"/>
    <lineage>
        <taxon>Eukaryota</taxon>
        <taxon>Metazoa</taxon>
        <taxon>Ecdysozoa</taxon>
        <taxon>Arthropoda</taxon>
        <taxon>Hexapoda</taxon>
        <taxon>Insecta</taxon>
        <taxon>Pterygota</taxon>
        <taxon>Neoptera</taxon>
        <taxon>Endopterygota</taxon>
        <taxon>Lepidoptera</taxon>
        <taxon>Glossata</taxon>
        <taxon>Ditrysia</taxon>
        <taxon>Papilionoidea</taxon>
        <taxon>Pieridae</taxon>
        <taxon>Pierinae</taxon>
        <taxon>Pieris</taxon>
    </lineage>
</organism>
<name>A0A821QH25_9NEOP</name>
<proteinExistence type="predicted"/>
<gene>
    <name evidence="1" type="ORF">PMACD_LOCUS4618</name>
</gene>
<reference evidence="1" key="1">
    <citation type="submission" date="2021-02" db="EMBL/GenBank/DDBJ databases">
        <authorList>
            <person name="Steward A R."/>
        </authorList>
    </citation>
    <scope>NUCLEOTIDE SEQUENCE</scope>
</reference>
<dbReference type="EMBL" id="CAJOBZ010000008">
    <property type="protein sequence ID" value="CAF4821267.1"/>
    <property type="molecule type" value="Genomic_DNA"/>
</dbReference>